<feature type="compositionally biased region" description="Acidic residues" evidence="6">
    <location>
        <begin position="1129"/>
        <end position="1146"/>
    </location>
</feature>
<dbReference type="PANTHER" id="PTHR31908">
    <property type="entry name" value="PROTEIN CROWDED NUCLEI 4"/>
    <property type="match status" value="1"/>
</dbReference>
<feature type="compositionally biased region" description="Low complexity" evidence="6">
    <location>
        <begin position="26"/>
        <end position="37"/>
    </location>
</feature>
<feature type="region of interest" description="Disordered" evidence="6">
    <location>
        <begin position="936"/>
        <end position="1008"/>
    </location>
</feature>
<protein>
    <submittedName>
        <fullName evidence="7">Putative nuclear matrix constituent protein 1-like protein</fullName>
    </submittedName>
</protein>
<evidence type="ECO:0000256" key="6">
    <source>
        <dbReference type="SAM" id="MobiDB-lite"/>
    </source>
</evidence>
<dbReference type="Proteomes" id="UP000593562">
    <property type="component" value="Unassembled WGS sequence"/>
</dbReference>
<dbReference type="AlphaFoldDB" id="A0A7J7DUI8"/>
<feature type="coiled-coil region" evidence="5">
    <location>
        <begin position="613"/>
        <end position="718"/>
    </location>
</feature>
<name>A0A7J7DUI8_TRIWF</name>
<feature type="compositionally biased region" description="Basic and acidic residues" evidence="6">
    <location>
        <begin position="869"/>
        <end position="885"/>
    </location>
</feature>
<accession>A0A7J7DUI8</accession>
<dbReference type="OrthoDB" id="673795at2759"/>
<evidence type="ECO:0000256" key="5">
    <source>
        <dbReference type="SAM" id="Coils"/>
    </source>
</evidence>
<feature type="coiled-coil region" evidence="5">
    <location>
        <begin position="502"/>
        <end position="550"/>
    </location>
</feature>
<feature type="coiled-coil region" evidence="5">
    <location>
        <begin position="181"/>
        <end position="327"/>
    </location>
</feature>
<gene>
    <name evidence="7" type="ORF">HS088_TW03G00290</name>
</gene>
<dbReference type="InterPro" id="IPR040418">
    <property type="entry name" value="CRWN"/>
</dbReference>
<feature type="region of interest" description="Disordered" evidence="6">
    <location>
        <begin position="774"/>
        <end position="793"/>
    </location>
</feature>
<evidence type="ECO:0000313" key="8">
    <source>
        <dbReference type="Proteomes" id="UP000593562"/>
    </source>
</evidence>
<reference evidence="7 8" key="1">
    <citation type="journal article" date="2020" name="Nat. Commun.">
        <title>Genome of Tripterygium wilfordii and identification of cytochrome P450 involved in triptolide biosynthesis.</title>
        <authorList>
            <person name="Tu L."/>
            <person name="Su P."/>
            <person name="Zhang Z."/>
            <person name="Gao L."/>
            <person name="Wang J."/>
            <person name="Hu T."/>
            <person name="Zhou J."/>
            <person name="Zhang Y."/>
            <person name="Zhao Y."/>
            <person name="Liu Y."/>
            <person name="Song Y."/>
            <person name="Tong Y."/>
            <person name="Lu Y."/>
            <person name="Yang J."/>
            <person name="Xu C."/>
            <person name="Jia M."/>
            <person name="Peters R.J."/>
            <person name="Huang L."/>
            <person name="Gao W."/>
        </authorList>
    </citation>
    <scope>NUCLEOTIDE SEQUENCE [LARGE SCALE GENOMIC DNA]</scope>
    <source>
        <strain evidence="8">cv. XIE 37</strain>
        <tissue evidence="7">Leaf</tissue>
    </source>
</reference>
<dbReference type="PANTHER" id="PTHR31908:SF11">
    <property type="entry name" value="PROTEIN CROWDED NUCLEI 1"/>
    <property type="match status" value="1"/>
</dbReference>
<feature type="compositionally biased region" description="Basic and acidic residues" evidence="6">
    <location>
        <begin position="1090"/>
        <end position="1103"/>
    </location>
</feature>
<feature type="compositionally biased region" description="Basic and acidic residues" evidence="6">
    <location>
        <begin position="774"/>
        <end position="786"/>
    </location>
</feature>
<evidence type="ECO:0000256" key="4">
    <source>
        <dbReference type="ARBA" id="ARBA00024208"/>
    </source>
</evidence>
<feature type="region of interest" description="Disordered" evidence="6">
    <location>
        <begin position="817"/>
        <end position="923"/>
    </location>
</feature>
<feature type="region of interest" description="Disordered" evidence="6">
    <location>
        <begin position="1"/>
        <end position="41"/>
    </location>
</feature>
<evidence type="ECO:0000256" key="2">
    <source>
        <dbReference type="ARBA" id="ARBA00023242"/>
    </source>
</evidence>
<feature type="compositionally biased region" description="Basic and acidic residues" evidence="6">
    <location>
        <begin position="1119"/>
        <end position="1128"/>
    </location>
</feature>
<comment type="subcellular location">
    <subcellularLocation>
        <location evidence="3">Nucleus lamina</location>
    </subcellularLocation>
</comment>
<comment type="similarity">
    <text evidence="4">Belongs to the CRWN family.</text>
</comment>
<keyword evidence="1 5" id="KW-0175">Coiled coil</keyword>
<dbReference type="FunCoup" id="A0A7J7DUI8">
    <property type="interactions" value="1978"/>
</dbReference>
<feature type="region of interest" description="Disordered" evidence="6">
    <location>
        <begin position="1090"/>
        <end position="1156"/>
    </location>
</feature>
<feature type="coiled-coil region" evidence="5">
    <location>
        <begin position="369"/>
        <end position="473"/>
    </location>
</feature>
<organism evidence="7 8">
    <name type="scientific">Tripterygium wilfordii</name>
    <name type="common">Thunder God vine</name>
    <dbReference type="NCBI Taxonomy" id="458696"/>
    <lineage>
        <taxon>Eukaryota</taxon>
        <taxon>Viridiplantae</taxon>
        <taxon>Streptophyta</taxon>
        <taxon>Embryophyta</taxon>
        <taxon>Tracheophyta</taxon>
        <taxon>Spermatophyta</taxon>
        <taxon>Magnoliopsida</taxon>
        <taxon>eudicotyledons</taxon>
        <taxon>Gunneridae</taxon>
        <taxon>Pentapetalae</taxon>
        <taxon>rosids</taxon>
        <taxon>fabids</taxon>
        <taxon>Celastrales</taxon>
        <taxon>Celastraceae</taxon>
        <taxon>Tripterygium</taxon>
    </lineage>
</organism>
<sequence length="1166" mass="134566">MLTPQKKMWSGWSPTPRRDAQKTGDSNSNGPSPSLNGVRPVETSFNREELLEKITKLENELFDYQYNMGLLLIEKKEWASKYEGLGQALAEATETVKREQASHLIAISDVEKREENLRKALGVEKQCVLDLEKALREMHSKNAEIKFTADSKLVEANALITSIEEKSLEVEAKLYNADAKLAEVSRKSSEIERKFQEVESRENVIRRERKSFIAEREVQETNLSKQREDLREWERKLQEGEERQSRLQRIISQREERANENDRIFKLRESDLEEAQKKINQTNASLKKKEEDISSRLTDLELKQKEYDSMKERLVVKERELLVLEEKLNAREGVEIQKLVDEHNALLDAKKREFDLELDQKRKTFDEDLKSKVVEVEKKEAEINHIEEKVSKREQALDKRLEKLREKELQYESKFKALEEMEKAIKSEENNLVTERKQIAADNEDLLRLKTEVEKIRADNEEQLMTIREENNRLKISVEERSEYLHLQSELKEEIKKCRVQEELLLKETEDLRQQKELFEREWEQLDEKRVEIEKELKSVIEQKEKFEKQTHYEEERLKSEKQLTQDYIKRELEALEAAKESFAASMEHDQSMMSEKVQCERNKFLHEFEILKTELETDLQHRREELEKQLHEKEKSFNEEKDRELGSINKLREVASREMEEMRLAKLKIEEETLKVAENQKLLEEQQLDMRKDIDKLVDLSEKLKDRREQFSKEKERFILFVEQHKSCKTCGELTSDFVLTDLQVFQEVENIEVPKVVNDYLNKGVHIDAAEAERQRSPKVDDLKSPTSGGTVSWLRKCTSKIFKFSPNKKIEPIALQNFNEEEPLSGERDNGEGPSNRLSKTQNEAEPSYVIANDSFDVQRISSDTSGRDADASQDLSVDHHSNNSKAPEVLADSHVPDLKRGRQPRRRGKPRVNRTHSVKAVVQDARAILGEAFDAEHQNGTAEDSGDLISESRGESSLADKGTTRNPRKRSHARTSQVTMSGQAGDDSEVQSDSVTAVQHKKRRQKVAEDVQTLGETRYNLRRRPRIGKTAPAARALSAVNKQNENVVEGIRDSDDGVITSKAAPVSLAGVASENGRSSRLVRCGKLEDDQGEAGKSKLAENMALSEEVNGTPERAGKFGGDEYRTDEDEDADNNDDDDDGGESQHVGEASIGKKLWTFLTT</sequence>
<dbReference type="GO" id="GO:0005652">
    <property type="term" value="C:nuclear lamina"/>
    <property type="evidence" value="ECO:0007669"/>
    <property type="project" value="UniProtKB-SubCell"/>
</dbReference>
<feature type="compositionally biased region" description="Basic residues" evidence="6">
    <location>
        <begin position="905"/>
        <end position="921"/>
    </location>
</feature>
<evidence type="ECO:0000313" key="7">
    <source>
        <dbReference type="EMBL" id="KAF5749963.1"/>
    </source>
</evidence>
<dbReference type="EMBL" id="JAAARO010000003">
    <property type="protein sequence ID" value="KAF5749963.1"/>
    <property type="molecule type" value="Genomic_DNA"/>
</dbReference>
<feature type="compositionally biased region" description="Polar residues" evidence="6">
    <location>
        <begin position="839"/>
        <end position="848"/>
    </location>
</feature>
<keyword evidence="2" id="KW-0539">Nucleus</keyword>
<dbReference type="GO" id="GO:0006997">
    <property type="term" value="P:nucleus organization"/>
    <property type="evidence" value="ECO:0007669"/>
    <property type="project" value="InterPro"/>
</dbReference>
<comment type="caution">
    <text evidence="7">The sequence shown here is derived from an EMBL/GenBank/DDBJ whole genome shotgun (WGS) entry which is preliminary data.</text>
</comment>
<proteinExistence type="inferred from homology"/>
<dbReference type="InParanoid" id="A0A7J7DUI8"/>
<evidence type="ECO:0000256" key="3">
    <source>
        <dbReference type="ARBA" id="ARBA00024186"/>
    </source>
</evidence>
<evidence type="ECO:0000256" key="1">
    <source>
        <dbReference type="ARBA" id="ARBA00023054"/>
    </source>
</evidence>
<keyword evidence="8" id="KW-1185">Reference proteome</keyword>